<dbReference type="Proteomes" id="UP000002729">
    <property type="component" value="Unassembled WGS sequence"/>
</dbReference>
<dbReference type="InterPro" id="IPR001680">
    <property type="entry name" value="WD40_rpt"/>
</dbReference>
<name>F0XVW7_AURAN</name>
<dbReference type="InterPro" id="IPR036388">
    <property type="entry name" value="WH-like_DNA-bd_sf"/>
</dbReference>
<dbReference type="GeneID" id="20223105"/>
<organism evidence="6">
    <name type="scientific">Aureococcus anophagefferens</name>
    <name type="common">Harmful bloom alga</name>
    <dbReference type="NCBI Taxonomy" id="44056"/>
    <lineage>
        <taxon>Eukaryota</taxon>
        <taxon>Sar</taxon>
        <taxon>Stramenopiles</taxon>
        <taxon>Ochrophyta</taxon>
        <taxon>Pelagophyceae</taxon>
        <taxon>Pelagomonadales</taxon>
        <taxon>Pelagomonadaceae</taxon>
        <taxon>Aureococcus</taxon>
    </lineage>
</organism>
<dbReference type="AlphaFoldDB" id="F0XVW7"/>
<keyword evidence="6" id="KW-1185">Reference proteome</keyword>
<dbReference type="EMBL" id="GL833120">
    <property type="protein sequence ID" value="EGB13072.1"/>
    <property type="molecule type" value="Genomic_DNA"/>
</dbReference>
<evidence type="ECO:0000313" key="6">
    <source>
        <dbReference type="Proteomes" id="UP000002729"/>
    </source>
</evidence>
<reference evidence="5 6" key="1">
    <citation type="journal article" date="2011" name="Proc. Natl. Acad. Sci. U.S.A.">
        <title>Niche of harmful alga Aureococcus anophagefferens revealed through ecogenomics.</title>
        <authorList>
            <person name="Gobler C.J."/>
            <person name="Berry D.L."/>
            <person name="Dyhrman S.T."/>
            <person name="Wilhelm S.W."/>
            <person name="Salamov A."/>
            <person name="Lobanov A.V."/>
            <person name="Zhang Y."/>
            <person name="Collier J.L."/>
            <person name="Wurch L.L."/>
            <person name="Kustka A.B."/>
            <person name="Dill B.D."/>
            <person name="Shah M."/>
            <person name="VerBerkmoes N.C."/>
            <person name="Kuo A."/>
            <person name="Terry A."/>
            <person name="Pangilinan J."/>
            <person name="Lindquist E.A."/>
            <person name="Lucas S."/>
            <person name="Paulsen I.T."/>
            <person name="Hattenrath-Lehmann T.K."/>
            <person name="Talmage S.C."/>
            <person name="Walker E.A."/>
            <person name="Koch F."/>
            <person name="Burson A.M."/>
            <person name="Marcoval M.A."/>
            <person name="Tang Y.Z."/>
            <person name="Lecleir G.R."/>
            <person name="Coyne K.J."/>
            <person name="Berg G.M."/>
            <person name="Bertrand E.M."/>
            <person name="Saito M.A."/>
            <person name="Gladyshev V.N."/>
            <person name="Grigoriev I.V."/>
        </authorList>
    </citation>
    <scope>NUCLEOTIDE SEQUENCE [LARGE SCALE GENOMIC DNA]</scope>
    <source>
        <strain evidence="6">CCMP 1984</strain>
    </source>
</reference>
<dbReference type="InterPro" id="IPR027417">
    <property type="entry name" value="P-loop_NTPase"/>
</dbReference>
<dbReference type="SUPFAM" id="SSF50998">
    <property type="entry name" value="Quinoprotein alcohol dehydrogenase-like"/>
    <property type="match status" value="1"/>
</dbReference>
<dbReference type="PANTHER" id="PTHR22847">
    <property type="entry name" value="WD40 REPEAT PROTEIN"/>
    <property type="match status" value="1"/>
</dbReference>
<dbReference type="InParanoid" id="F0XVW7"/>
<dbReference type="GO" id="GO:0005829">
    <property type="term" value="C:cytosol"/>
    <property type="evidence" value="ECO:0007669"/>
    <property type="project" value="UniProtKB-ARBA"/>
</dbReference>
<dbReference type="KEGG" id="aaf:AURANDRAFT_60659"/>
<dbReference type="SMART" id="SM00320">
    <property type="entry name" value="WD40"/>
    <property type="match status" value="7"/>
</dbReference>
<dbReference type="InterPro" id="IPR002182">
    <property type="entry name" value="NB-ARC"/>
</dbReference>
<keyword evidence="2" id="KW-0677">Repeat</keyword>
<feature type="region of interest" description="Disordered" evidence="3">
    <location>
        <begin position="1"/>
        <end position="24"/>
    </location>
</feature>
<accession>F0XVW7</accession>
<dbReference type="GO" id="GO:1990234">
    <property type="term" value="C:transferase complex"/>
    <property type="evidence" value="ECO:0007669"/>
    <property type="project" value="UniProtKB-ARBA"/>
</dbReference>
<evidence type="ECO:0000256" key="3">
    <source>
        <dbReference type="SAM" id="MobiDB-lite"/>
    </source>
</evidence>
<dbReference type="SUPFAM" id="SSF52540">
    <property type="entry name" value="P-loop containing nucleoside triphosphate hydrolases"/>
    <property type="match status" value="1"/>
</dbReference>
<feature type="domain" description="NB-ARC" evidence="4">
    <location>
        <begin position="131"/>
        <end position="236"/>
    </location>
</feature>
<dbReference type="InterPro" id="IPR015943">
    <property type="entry name" value="WD40/YVTN_repeat-like_dom_sf"/>
</dbReference>
<sequence length="1235" mass="125327">MGAGASTRQPQPWRIAGLGPKLGKAGASRLAKGYGGEDMLDARDAEEYLALVAGCGAWSALARLAPSREAAVEIGALDAALADAAGPSVGEVVAYVRAYDRRSCAACRAFALRSAALPAAPGGLVRRAAAADAVVSGLLSETARLAAVAGRGGNGKSVLAASCVADLAGHFVDGVAWVAVGQSAAPAAVLRSVAAKLLGPYRAAALGTAAALRAAVKRYCASRACLVCLDDCWAPELAASALKLLGPRSRLLAKDALGPLATDAAAAVVELDKMDAGEGLALLRSVAGAVDGAAGARVVAGARASPLCLSMVGAALASGAEAGAVADALEAAGDGGYGFADASVAAAVAALPGAAREKYLALAAFPDDCDLPAEALDLLFGAAADDVLETLCARSLLRRLDGRAYGLHDLQLDWLRKQRAPEEAHAALLDAVYGGLARGSSAYPRDGGHLARHGAFHFRGAGRARRLAELYRDLAFVERLLGDAPVDVVVADAEALLESGALEGDAAASHGLVVGVLRLAAAALRVGGAGEAGFQLRARCPEVYGRAGASVLALASPGGALLARAAAAPGSHAKCVAAGPGVACCGCSDGRLRVFDAKGAELWSTLVATLDPLRKVVLCVCVDRRGAWLAAGSAGGGVALYAVADEGAPSWTALGDDGGKSPSVTALAAAVLPGTGGGVVLAGKDDGSVSLLLENGTVMDDYADGHGKAVSALGADDGYFVSCCAREGEAAVWENGDESCRFGKKGTNAFEDVACVPGARRFAVACSRSKQVLVYALDGSGSTHELALPGAACVCVAGREDSILVGAGGPLLRLWASGRATSGEWTGSGGEWKGDNRRAVKALAAWGDVVVAINGKGALDVYAADALAAKTGLAHVGHEGPVVAVAAVAGGFLTASAYPDNALILWSPDGEKVKSYETRGEIKCLDAWESGDFFATAALNCTARVVATASDGRDAVVLDHPAPVLAVACLDHVRAPNTIHELRLRAIVTSAGDKKLRSFGTATDGAWEPRREIPNAEAVSLRRVAGDVVFAGGKYPETRLTVWRVGDLADPPAAAPPKPLARLPAHASDATTLAAVDEDTVLSCSCDDTLLVWRRDSGADFAVDGEPASLPAVAPPLVAAFDDDDASKDFRDMLEARAEHVALCVWDESHAIAGSAACPCSLVVIHLRTRTRRGTLTFDAPVLCASAANGVLCVGDRDGNVHFAKNLHMLSIGKSPSVSKRNLSLTHQHDDDELG</sequence>
<evidence type="ECO:0000256" key="2">
    <source>
        <dbReference type="ARBA" id="ARBA00022737"/>
    </source>
</evidence>
<dbReference type="Gene3D" id="3.40.50.300">
    <property type="entry name" value="P-loop containing nucleotide triphosphate hydrolases"/>
    <property type="match status" value="1"/>
</dbReference>
<dbReference type="SUPFAM" id="SSF50978">
    <property type="entry name" value="WD40 repeat-like"/>
    <property type="match status" value="1"/>
</dbReference>
<proteinExistence type="predicted"/>
<dbReference type="PANTHER" id="PTHR22847:SF637">
    <property type="entry name" value="WD REPEAT DOMAIN 5B"/>
    <property type="match status" value="1"/>
</dbReference>
<evidence type="ECO:0000256" key="1">
    <source>
        <dbReference type="ARBA" id="ARBA00022574"/>
    </source>
</evidence>
<protein>
    <recommendedName>
        <fullName evidence="4">NB-ARC domain-containing protein</fullName>
    </recommendedName>
</protein>
<keyword evidence="1" id="KW-0853">WD repeat</keyword>
<dbReference type="RefSeq" id="XP_009032674.1">
    <property type="nucleotide sequence ID" value="XM_009034426.1"/>
</dbReference>
<dbReference type="eggNOG" id="KOG4658">
    <property type="taxonomic scope" value="Eukaryota"/>
</dbReference>
<dbReference type="Pfam" id="PF00931">
    <property type="entry name" value="NB-ARC"/>
    <property type="match status" value="1"/>
</dbReference>
<dbReference type="InterPro" id="IPR011047">
    <property type="entry name" value="Quinoprotein_ADH-like_sf"/>
</dbReference>
<dbReference type="GO" id="GO:0043531">
    <property type="term" value="F:ADP binding"/>
    <property type="evidence" value="ECO:0007669"/>
    <property type="project" value="InterPro"/>
</dbReference>
<evidence type="ECO:0000313" key="5">
    <source>
        <dbReference type="EMBL" id="EGB13072.1"/>
    </source>
</evidence>
<gene>
    <name evidence="5" type="ORF">AURANDRAFT_60659</name>
</gene>
<feature type="compositionally biased region" description="Polar residues" evidence="3">
    <location>
        <begin position="1"/>
        <end position="10"/>
    </location>
</feature>
<dbReference type="Gene3D" id="2.130.10.10">
    <property type="entry name" value="YVTN repeat-like/Quinoprotein amine dehydrogenase"/>
    <property type="match status" value="2"/>
</dbReference>
<dbReference type="Gene3D" id="1.10.10.10">
    <property type="entry name" value="Winged helix-like DNA-binding domain superfamily/Winged helix DNA-binding domain"/>
    <property type="match status" value="1"/>
</dbReference>
<evidence type="ECO:0000259" key="4">
    <source>
        <dbReference type="Pfam" id="PF00931"/>
    </source>
</evidence>
<dbReference type="InterPro" id="IPR036322">
    <property type="entry name" value="WD40_repeat_dom_sf"/>
</dbReference>